<accession>A0A2H3CPB4</accession>
<sequence>MPAGNQSALIYIELLLHKKEVEKISARVKTGNITQLELVNALEAVSEGLLGMAVKYDAGSESAG</sequence>
<protein>
    <submittedName>
        <fullName evidence="1">Uncharacterized protein</fullName>
    </submittedName>
</protein>
<organism evidence="1 2">
    <name type="scientific">Armillaria solidipes</name>
    <dbReference type="NCBI Taxonomy" id="1076256"/>
    <lineage>
        <taxon>Eukaryota</taxon>
        <taxon>Fungi</taxon>
        <taxon>Dikarya</taxon>
        <taxon>Basidiomycota</taxon>
        <taxon>Agaricomycotina</taxon>
        <taxon>Agaricomycetes</taxon>
        <taxon>Agaricomycetidae</taxon>
        <taxon>Agaricales</taxon>
        <taxon>Marasmiineae</taxon>
        <taxon>Physalacriaceae</taxon>
        <taxon>Armillaria</taxon>
    </lineage>
</organism>
<dbReference type="Proteomes" id="UP000218334">
    <property type="component" value="Unassembled WGS sequence"/>
</dbReference>
<name>A0A2H3CPB4_9AGAR</name>
<evidence type="ECO:0000313" key="2">
    <source>
        <dbReference type="Proteomes" id="UP000218334"/>
    </source>
</evidence>
<evidence type="ECO:0000313" key="1">
    <source>
        <dbReference type="EMBL" id="PBK78607.1"/>
    </source>
</evidence>
<gene>
    <name evidence="1" type="ORF">ARMSODRAFT_947559</name>
</gene>
<dbReference type="EMBL" id="KZ293415">
    <property type="protein sequence ID" value="PBK78607.1"/>
    <property type="molecule type" value="Genomic_DNA"/>
</dbReference>
<reference evidence="2" key="1">
    <citation type="journal article" date="2017" name="Nat. Ecol. Evol.">
        <title>Genome expansion and lineage-specific genetic innovations in the forest pathogenic fungi Armillaria.</title>
        <authorList>
            <person name="Sipos G."/>
            <person name="Prasanna A.N."/>
            <person name="Walter M.C."/>
            <person name="O'Connor E."/>
            <person name="Balint B."/>
            <person name="Krizsan K."/>
            <person name="Kiss B."/>
            <person name="Hess J."/>
            <person name="Varga T."/>
            <person name="Slot J."/>
            <person name="Riley R."/>
            <person name="Boka B."/>
            <person name="Rigling D."/>
            <person name="Barry K."/>
            <person name="Lee J."/>
            <person name="Mihaltcheva S."/>
            <person name="LaButti K."/>
            <person name="Lipzen A."/>
            <person name="Waldron R."/>
            <person name="Moloney N.M."/>
            <person name="Sperisen C."/>
            <person name="Kredics L."/>
            <person name="Vagvoelgyi C."/>
            <person name="Patrignani A."/>
            <person name="Fitzpatrick D."/>
            <person name="Nagy I."/>
            <person name="Doyle S."/>
            <person name="Anderson J.B."/>
            <person name="Grigoriev I.V."/>
            <person name="Gueldener U."/>
            <person name="Muensterkoetter M."/>
            <person name="Nagy L.G."/>
        </authorList>
    </citation>
    <scope>NUCLEOTIDE SEQUENCE [LARGE SCALE GENOMIC DNA]</scope>
    <source>
        <strain evidence="2">28-4</strain>
    </source>
</reference>
<proteinExistence type="predicted"/>
<dbReference type="AlphaFoldDB" id="A0A2H3CPB4"/>
<keyword evidence="2" id="KW-1185">Reference proteome</keyword>